<sequence length="226" mass="25558">MSTKSADNTNHPEGKKQTSGRGGGRQNDTPDVKLSKSLSFVLRHGAEKVGLNLREDGYASLEDLLKLPNFQKYSLQDVQRVVDNNDKKRYTLIKDDKDKWWIRANQGHSLKIQSLELEEITDPALYPNVIHGTYLDKWKQICQTGLSKMSRNHIHFASGLFGEDKVISGMRRNCTVFIYVDLKKALQDKIQFFKSSNGVILSEGKDGILPVEYFSQVLDPSGQSLL</sequence>
<dbReference type="Gene3D" id="1.10.10.970">
    <property type="entry name" value="RNA 2'-phosphotransferase, Tpt1/KptA family, N-terminal domain"/>
    <property type="match status" value="1"/>
</dbReference>
<proteinExistence type="inferred from homology"/>
<comment type="catalytic activity">
    <reaction evidence="6">
        <text>2'-phospho-[ligated tRNA] + NAD(+) = mature tRNA + ADP-alpha-D-ribose 1'',2''-cyclic phosphate + nicotinamide</text>
        <dbReference type="Rhea" id="RHEA:23324"/>
        <dbReference type="Rhea" id="RHEA-COMP:11106"/>
        <dbReference type="Rhea" id="RHEA-COMP:11107"/>
        <dbReference type="ChEBI" id="CHEBI:17154"/>
        <dbReference type="ChEBI" id="CHEBI:57540"/>
        <dbReference type="ChEBI" id="CHEBI:76596"/>
        <dbReference type="ChEBI" id="CHEBI:82883"/>
        <dbReference type="ChEBI" id="CHEBI:85027"/>
        <dbReference type="EC" id="2.7.1.160"/>
    </reaction>
</comment>
<accession>A0ABR2WG59</accession>
<keyword evidence="9" id="KW-1185">Reference proteome</keyword>
<dbReference type="PANTHER" id="PTHR12684:SF2">
    <property type="entry name" value="TRNA 2'-PHOSPHOTRANSFERASE 1"/>
    <property type="match status" value="1"/>
</dbReference>
<evidence type="ECO:0000313" key="8">
    <source>
        <dbReference type="EMBL" id="KAK9760483.1"/>
    </source>
</evidence>
<comment type="function">
    <text evidence="1">Catalyzes the last step of tRNA splicing, the transfer of the splice junction 2'-phosphate from ligated tRNA to NAD to produce ADP-ribose 1''-2'' cyclic phosphate.</text>
</comment>
<dbReference type="SUPFAM" id="SSF56399">
    <property type="entry name" value="ADP-ribosylation"/>
    <property type="match status" value="1"/>
</dbReference>
<dbReference type="Proteomes" id="UP001479436">
    <property type="component" value="Unassembled WGS sequence"/>
</dbReference>
<keyword evidence="5" id="KW-0520">NAD</keyword>
<comment type="similarity">
    <text evidence="2">Belongs to the KptA/TPT1 family.</text>
</comment>
<organism evidence="8 9">
    <name type="scientific">Basidiobolus ranarum</name>
    <dbReference type="NCBI Taxonomy" id="34480"/>
    <lineage>
        <taxon>Eukaryota</taxon>
        <taxon>Fungi</taxon>
        <taxon>Fungi incertae sedis</taxon>
        <taxon>Zoopagomycota</taxon>
        <taxon>Entomophthoromycotina</taxon>
        <taxon>Basidiobolomycetes</taxon>
        <taxon>Basidiobolales</taxon>
        <taxon>Basidiobolaceae</taxon>
        <taxon>Basidiobolus</taxon>
    </lineage>
</organism>
<keyword evidence="4 8" id="KW-0808">Transferase</keyword>
<feature type="region of interest" description="Disordered" evidence="7">
    <location>
        <begin position="1"/>
        <end position="32"/>
    </location>
</feature>
<dbReference type="EC" id="2.7.1.160" evidence="3"/>
<dbReference type="Pfam" id="PF01885">
    <property type="entry name" value="PTS_2-RNA"/>
    <property type="match status" value="1"/>
</dbReference>
<protein>
    <recommendedName>
        <fullName evidence="3">2'-phosphotransferase</fullName>
        <ecNumber evidence="3">2.7.1.160</ecNumber>
    </recommendedName>
</protein>
<name>A0ABR2WG59_9FUNG</name>
<reference evidence="8 9" key="1">
    <citation type="submission" date="2023-04" db="EMBL/GenBank/DDBJ databases">
        <title>Genome of Basidiobolus ranarum AG-B5.</title>
        <authorList>
            <person name="Stajich J.E."/>
            <person name="Carter-House D."/>
            <person name="Gryganskyi A."/>
        </authorList>
    </citation>
    <scope>NUCLEOTIDE SEQUENCE [LARGE SCALE GENOMIC DNA]</scope>
    <source>
        <strain evidence="8 9">AG-B5</strain>
    </source>
</reference>
<evidence type="ECO:0000256" key="3">
    <source>
        <dbReference type="ARBA" id="ARBA00012007"/>
    </source>
</evidence>
<evidence type="ECO:0000256" key="4">
    <source>
        <dbReference type="ARBA" id="ARBA00022679"/>
    </source>
</evidence>
<dbReference type="GO" id="GO:0000215">
    <property type="term" value="F:tRNA 2'-phosphotransferase activity"/>
    <property type="evidence" value="ECO:0007669"/>
    <property type="project" value="UniProtKB-EC"/>
</dbReference>
<dbReference type="EMBL" id="JASJQH010002093">
    <property type="protein sequence ID" value="KAK9760483.1"/>
    <property type="molecule type" value="Genomic_DNA"/>
</dbReference>
<evidence type="ECO:0000256" key="1">
    <source>
        <dbReference type="ARBA" id="ARBA00003343"/>
    </source>
</evidence>
<dbReference type="InterPro" id="IPR042081">
    <property type="entry name" value="RNA_2'-PTrans_C"/>
</dbReference>
<dbReference type="PANTHER" id="PTHR12684">
    <property type="entry name" value="PUTATIVE PHOSPHOTRANSFERASE"/>
    <property type="match status" value="1"/>
</dbReference>
<dbReference type="Gene3D" id="3.20.170.30">
    <property type="match status" value="1"/>
</dbReference>
<comment type="caution">
    <text evidence="8">The sequence shown here is derived from an EMBL/GenBank/DDBJ whole genome shotgun (WGS) entry which is preliminary data.</text>
</comment>
<dbReference type="InterPro" id="IPR002745">
    <property type="entry name" value="Ptrans_KptA/Tpt1"/>
</dbReference>
<gene>
    <name evidence="8" type="primary">TPT1</name>
    <name evidence="8" type="ORF">K7432_015437</name>
</gene>
<evidence type="ECO:0000256" key="7">
    <source>
        <dbReference type="SAM" id="MobiDB-lite"/>
    </source>
</evidence>
<dbReference type="InterPro" id="IPR042080">
    <property type="entry name" value="RNA_2'-PTrans_N"/>
</dbReference>
<evidence type="ECO:0000256" key="6">
    <source>
        <dbReference type="ARBA" id="ARBA00047949"/>
    </source>
</evidence>
<evidence type="ECO:0000313" key="9">
    <source>
        <dbReference type="Proteomes" id="UP001479436"/>
    </source>
</evidence>
<evidence type="ECO:0000256" key="5">
    <source>
        <dbReference type="ARBA" id="ARBA00023027"/>
    </source>
</evidence>
<evidence type="ECO:0000256" key="2">
    <source>
        <dbReference type="ARBA" id="ARBA00009836"/>
    </source>
</evidence>